<dbReference type="Proteomes" id="UP000077628">
    <property type="component" value="Unassembled WGS sequence"/>
</dbReference>
<sequence length="314" mass="35848">MIFPYLDDKHTDLTDVNSSDLLKDYVGEIKQLIQKAIDTETLKLQKTVTDKIIRILNFKQLRAELFRDDLELSDSATEREIAQKMVANEVRQALATLIRVTRRQKLMLGNNQNAWALVHADAEAICSWILLNSVDPVWWFHNRIGMEKNQKASLARTLLLDDPEFYEVIISRAVPVAAQYRLTDNKVHSAGGEIDLLVFDAAPDAYQEQLLIALYKKLIGSLPSTYTLAELKEAIVSRVNNEYLNRRSKPVFYFVSQDLMKAYVDCFQQMTDRLKGKVQFVCCERAIGHAKGKASRENQTDLLDQVAILLSLLN</sequence>
<dbReference type="RefSeq" id="WP_064031095.1">
    <property type="nucleotide sequence ID" value="NZ_LUUK01000204.1"/>
</dbReference>
<evidence type="ECO:0000313" key="2">
    <source>
        <dbReference type="Proteomes" id="UP000077628"/>
    </source>
</evidence>
<proteinExistence type="predicted"/>
<reference evidence="2" key="1">
    <citation type="submission" date="2016-03" db="EMBL/GenBank/DDBJ databases">
        <authorList>
            <person name="Heylen K."/>
            <person name="De Vos P."/>
            <person name="Vekeman B."/>
        </authorList>
    </citation>
    <scope>NUCLEOTIDE SEQUENCE [LARGE SCALE GENOMIC DNA]</scope>
    <source>
        <strain evidence="2">R-45383</strain>
    </source>
</reference>
<comment type="caution">
    <text evidence="1">The sequence shown here is derived from an EMBL/GenBank/DDBJ whole genome shotgun (WGS) entry which is preliminary data.</text>
</comment>
<name>A0A177N7Q3_9GAMM</name>
<organism evidence="1 2">
    <name type="scientific">Methylomonas koyamae</name>
    <dbReference type="NCBI Taxonomy" id="702114"/>
    <lineage>
        <taxon>Bacteria</taxon>
        <taxon>Pseudomonadati</taxon>
        <taxon>Pseudomonadota</taxon>
        <taxon>Gammaproteobacteria</taxon>
        <taxon>Methylococcales</taxon>
        <taxon>Methylococcaceae</taxon>
        <taxon>Methylomonas</taxon>
    </lineage>
</organism>
<dbReference type="AlphaFoldDB" id="A0A177N7Q3"/>
<gene>
    <name evidence="1" type="ORF">A1355_12765</name>
</gene>
<dbReference type="OrthoDB" id="7067450at2"/>
<keyword evidence="2" id="KW-1185">Reference proteome</keyword>
<dbReference type="EMBL" id="LUUK01000204">
    <property type="protein sequence ID" value="OAI14088.1"/>
    <property type="molecule type" value="Genomic_DNA"/>
</dbReference>
<dbReference type="STRING" id="702114.A1355_12765"/>
<accession>A0A177N7Q3</accession>
<evidence type="ECO:0000313" key="1">
    <source>
        <dbReference type="EMBL" id="OAI14088.1"/>
    </source>
</evidence>
<protein>
    <submittedName>
        <fullName evidence="1">Uncharacterized protein</fullName>
    </submittedName>
</protein>